<comment type="caution">
    <text evidence="2">The sequence shown here is derived from an EMBL/GenBank/DDBJ whole genome shotgun (WGS) entry which is preliminary data.</text>
</comment>
<evidence type="ECO:0000256" key="1">
    <source>
        <dbReference type="SAM" id="MobiDB-lite"/>
    </source>
</evidence>
<feature type="region of interest" description="Disordered" evidence="1">
    <location>
        <begin position="264"/>
        <end position="334"/>
    </location>
</feature>
<sequence length="334" mass="37765">MPKASKFVKTERLPASSRQVPYPNMQVPLDRLEIAVRPAVANQQRIMPRPPIQPSPSASPAATPRPRAEMWTFISGILVTNEFGNPLRTPEDVARILYKFIVEPFKKMMPHVDDDSERSARKLSAQRAELVIDWVLMMSATWPYIDAVQPVRLNYLVGLFLRSGCIKREVLGRSIYKTLLGFQRGNRMDYAHKLAGFVMQIHKVNWKLLGIRNGSFWPGTPDELPDWVNLLLPHKDNSPEAQAQRERPWTDGKGLVNRVVSVLRNPHGNPFRDPAPTGATNPPTMQRPMPAPAPAPTPRQPHAQQPQHGPSQKPRMKTGARPRRQQLSRNLADI</sequence>
<feature type="compositionally biased region" description="Basic residues" evidence="1">
    <location>
        <begin position="314"/>
        <end position="326"/>
    </location>
</feature>
<dbReference type="RefSeq" id="XP_066663075.1">
    <property type="nucleotide sequence ID" value="XM_066817383.1"/>
</dbReference>
<feature type="region of interest" description="Disordered" evidence="1">
    <location>
        <begin position="45"/>
        <end position="64"/>
    </location>
</feature>
<evidence type="ECO:0000313" key="3">
    <source>
        <dbReference type="Proteomes" id="UP001433268"/>
    </source>
</evidence>
<reference evidence="2 3" key="1">
    <citation type="submission" date="2023-01" db="EMBL/GenBank/DDBJ databases">
        <title>Analysis of 21 Apiospora genomes using comparative genomics revels a genus with tremendous synthesis potential of carbohydrate active enzymes and secondary metabolites.</title>
        <authorList>
            <person name="Sorensen T."/>
        </authorList>
    </citation>
    <scope>NUCLEOTIDE SEQUENCE [LARGE SCALE GENOMIC DNA]</scope>
    <source>
        <strain evidence="2 3">CBS 114990</strain>
    </source>
</reference>
<feature type="compositionally biased region" description="Pro residues" evidence="1">
    <location>
        <begin position="289"/>
        <end position="299"/>
    </location>
</feature>
<dbReference type="Proteomes" id="UP001433268">
    <property type="component" value="Unassembled WGS sequence"/>
</dbReference>
<protein>
    <submittedName>
        <fullName evidence="2">Uncharacterized protein</fullName>
    </submittedName>
</protein>
<keyword evidence="3" id="KW-1185">Reference proteome</keyword>
<proteinExistence type="predicted"/>
<feature type="compositionally biased region" description="Low complexity" evidence="1">
    <location>
        <begin position="55"/>
        <end position="64"/>
    </location>
</feature>
<dbReference type="GeneID" id="92050443"/>
<gene>
    <name evidence="2" type="ORF">PG997_013069</name>
</gene>
<feature type="region of interest" description="Disordered" evidence="1">
    <location>
        <begin position="1"/>
        <end position="22"/>
    </location>
</feature>
<organism evidence="2 3">
    <name type="scientific">Apiospora hydei</name>
    <dbReference type="NCBI Taxonomy" id="1337664"/>
    <lineage>
        <taxon>Eukaryota</taxon>
        <taxon>Fungi</taxon>
        <taxon>Dikarya</taxon>
        <taxon>Ascomycota</taxon>
        <taxon>Pezizomycotina</taxon>
        <taxon>Sordariomycetes</taxon>
        <taxon>Xylariomycetidae</taxon>
        <taxon>Amphisphaeriales</taxon>
        <taxon>Apiosporaceae</taxon>
        <taxon>Apiospora</taxon>
    </lineage>
</organism>
<name>A0ABR1V5Y6_9PEZI</name>
<dbReference type="EMBL" id="JAQQWN010000009">
    <property type="protein sequence ID" value="KAK8066322.1"/>
    <property type="molecule type" value="Genomic_DNA"/>
</dbReference>
<evidence type="ECO:0000313" key="2">
    <source>
        <dbReference type="EMBL" id="KAK8066322.1"/>
    </source>
</evidence>
<accession>A0ABR1V5Y6</accession>